<dbReference type="SMART" id="SM00368">
    <property type="entry name" value="LRR_RI"/>
    <property type="match status" value="5"/>
</dbReference>
<dbReference type="RefSeq" id="XP_003662288.1">
    <property type="nucleotide sequence ID" value="XM_003662240.1"/>
</dbReference>
<gene>
    <name evidence="3" type="ORF">MYCTH_2302768</name>
</gene>
<dbReference type="eggNOG" id="ENOG502QYHN">
    <property type="taxonomic scope" value="Eukaryota"/>
</dbReference>
<feature type="compositionally biased region" description="Low complexity" evidence="2">
    <location>
        <begin position="1175"/>
        <end position="1198"/>
    </location>
</feature>
<dbReference type="SUPFAM" id="SSF52047">
    <property type="entry name" value="RNI-like"/>
    <property type="match status" value="1"/>
</dbReference>
<sequence>MEDAQSLDVSWMTHGNPKDKAARNATSRRRSLSNSAHDSPAPSPAPDSSPTTRAVDNDKPVEPAKPPTLTRSNSSRGTSDEKRTPLTPPPQRRNSWFSNISSKFTSGGGTAHQSPPQANTASPKPAELSVPRASPAKNAVLQHASIPEGEGPYTPAPPKSSQTGLFHVLRRLSSSSGTFSPNFKAHNHGLVERRVLNVDRYRERCSISGLNQSKLRRVSFCVDVEIAPMPKYADEADARKGSKANKEQKKKMKERAEGEALKHPKAVETQKEAGGEIKATGEEVPREPLKEGIEPGSPPKPAADGAPGKPMPSDKKKEKKKKSEEERKARKEQRRRQAEDNGTIPKELHYDSDSSSSGTTARPGTPKTQSLPTTNPVRIYRRCCQLRETPILKKITEQLMDPANCSTEPGVVEKLDLTGYWMQLTDLITLGDYLAVVPVREVILENCGLTDEGLRVILAGLLAAKKPRGRRRRPLGGLDGLTEQGGMVERLVLKNNKIGLEGWKHICLFIYLCRTLKSLDLSGIQFPHQSSPASGAVNGSATPTPGQPQDLCHLLSKSLGERLGGSTLNLLGLGQTGIRAEQLGVIIDGLIRCGVKRLGLANNDIDASGLEHVARFLKTGLCEGLDLGGNDLRDGLETLADALAAENCPLWALSLADCNLAPPSLCKLLPALVRLKHLRFIDLSHNHELFDSDPSAVGVLRRYLPKMQCLKRIHLADCAMTPEQVIAITEIVPEVAGLAHISFVENPQLVELAKNATSEEKQEEACALFASLLAAARVSTSLVSIDIEVPSEQSSDLVKAMAKQVVAYCLRNMEVATATAAEAQAEMLAKPDPEYPDVLQRLVGHDVMASTDMDADVDAAPDEDYVIGGTGVVRALACCLKNRGDESRRQSGEFIQDAENGVVQPGRAVPSGGKAKEASKHLLLSARKIRLRLQPAIDKARANANDSHTYHRLMFLSNTLNGIIKRFEDEFPDTRLSNSIDSAIDIPDREDEDAEDKPSPLSDAESPSRSATPATATAGAASDEEEPPTAIRSPCLSRSNSTLSLNSKALAHEEGRILRAGHKFRTAVASPDDPGLSRSEHYALLASGVEMVGADPNHARLLHELLEEELGGDEALKAEVREKGVVAVFKERREEILTRLREADPAHWDRFVESQEMARANVKVEGESEGGGDSDGSAVASAAAAAAAADAAETAVED</sequence>
<dbReference type="InterPro" id="IPR052201">
    <property type="entry name" value="LRR-containing_regulator"/>
</dbReference>
<feature type="compositionally biased region" description="Low complexity" evidence="2">
    <location>
        <begin position="1004"/>
        <end position="1021"/>
    </location>
</feature>
<feature type="compositionally biased region" description="Polar residues" evidence="2">
    <location>
        <begin position="353"/>
        <end position="374"/>
    </location>
</feature>
<feature type="region of interest" description="Disordered" evidence="2">
    <location>
        <begin position="235"/>
        <end position="374"/>
    </location>
</feature>
<dbReference type="GeneID" id="11512341"/>
<dbReference type="PANTHER" id="PTHR24111">
    <property type="entry name" value="LEUCINE-RICH REPEAT-CONTAINING PROTEIN 34"/>
    <property type="match status" value="1"/>
</dbReference>
<feature type="compositionally biased region" description="Polar residues" evidence="2">
    <location>
        <begin position="92"/>
        <end position="122"/>
    </location>
</feature>
<feature type="region of interest" description="Disordered" evidence="2">
    <location>
        <begin position="978"/>
        <end position="1038"/>
    </location>
</feature>
<dbReference type="EMBL" id="CP003003">
    <property type="protein sequence ID" value="AEO57043.1"/>
    <property type="molecule type" value="Genomic_DNA"/>
</dbReference>
<evidence type="ECO:0000313" key="3">
    <source>
        <dbReference type="EMBL" id="AEO57043.1"/>
    </source>
</evidence>
<dbReference type="OrthoDB" id="8436363at2759"/>
<keyword evidence="4" id="KW-1185">Reference proteome</keyword>
<evidence type="ECO:0000256" key="1">
    <source>
        <dbReference type="ARBA" id="ARBA00022737"/>
    </source>
</evidence>
<dbReference type="OMA" id="ECPSLCH"/>
<evidence type="ECO:0000256" key="2">
    <source>
        <dbReference type="SAM" id="MobiDB-lite"/>
    </source>
</evidence>
<organism evidence="3 4">
    <name type="scientific">Thermothelomyces thermophilus (strain ATCC 42464 / BCRC 31852 / DSM 1799)</name>
    <name type="common">Sporotrichum thermophile</name>
    <dbReference type="NCBI Taxonomy" id="573729"/>
    <lineage>
        <taxon>Eukaryota</taxon>
        <taxon>Fungi</taxon>
        <taxon>Dikarya</taxon>
        <taxon>Ascomycota</taxon>
        <taxon>Pezizomycotina</taxon>
        <taxon>Sordariomycetes</taxon>
        <taxon>Sordariomycetidae</taxon>
        <taxon>Sordariales</taxon>
        <taxon>Chaetomiaceae</taxon>
        <taxon>Thermothelomyces</taxon>
    </lineage>
</organism>
<protein>
    <recommendedName>
        <fullName evidence="5">Cell wall biogenesis protein Mhp1</fullName>
    </recommendedName>
</protein>
<dbReference type="AlphaFoldDB" id="G2Q8E0"/>
<keyword evidence="1" id="KW-0677">Repeat</keyword>
<proteinExistence type="predicted"/>
<name>G2Q8E0_THET4</name>
<evidence type="ECO:0000313" key="4">
    <source>
        <dbReference type="Proteomes" id="UP000007322"/>
    </source>
</evidence>
<dbReference type="Gene3D" id="3.80.10.10">
    <property type="entry name" value="Ribonuclease Inhibitor"/>
    <property type="match status" value="2"/>
</dbReference>
<dbReference type="HOGENOM" id="CLU_004016_0_0_1"/>
<feature type="compositionally biased region" description="Basic and acidic residues" evidence="2">
    <location>
        <begin position="312"/>
        <end position="339"/>
    </location>
</feature>
<dbReference type="InParanoid" id="G2Q8E0"/>
<dbReference type="Proteomes" id="UP000007322">
    <property type="component" value="Chromosome 2"/>
</dbReference>
<evidence type="ECO:0008006" key="5">
    <source>
        <dbReference type="Google" id="ProtNLM"/>
    </source>
</evidence>
<feature type="region of interest" description="Disordered" evidence="2">
    <location>
        <begin position="1"/>
        <end position="162"/>
    </location>
</feature>
<dbReference type="STRING" id="573729.G2Q8E0"/>
<dbReference type="VEuPathDB" id="FungiDB:MYCTH_2302768"/>
<dbReference type="KEGG" id="mtm:MYCTH_2302768"/>
<reference evidence="3 4" key="1">
    <citation type="journal article" date="2011" name="Nat. Biotechnol.">
        <title>Comparative genomic analysis of the thermophilic biomass-degrading fungi Myceliophthora thermophila and Thielavia terrestris.</title>
        <authorList>
            <person name="Berka R.M."/>
            <person name="Grigoriev I.V."/>
            <person name="Otillar R."/>
            <person name="Salamov A."/>
            <person name="Grimwood J."/>
            <person name="Reid I."/>
            <person name="Ishmael N."/>
            <person name="John T."/>
            <person name="Darmond C."/>
            <person name="Moisan M.-C."/>
            <person name="Henrissat B."/>
            <person name="Coutinho P.M."/>
            <person name="Lombard V."/>
            <person name="Natvig D.O."/>
            <person name="Lindquist E."/>
            <person name="Schmutz J."/>
            <person name="Lucas S."/>
            <person name="Harris P."/>
            <person name="Powlowski J."/>
            <person name="Bellemare A."/>
            <person name="Taylor D."/>
            <person name="Butler G."/>
            <person name="de Vries R.P."/>
            <person name="Allijn I.E."/>
            <person name="van den Brink J."/>
            <person name="Ushinsky S."/>
            <person name="Storms R."/>
            <person name="Powell A.J."/>
            <person name="Paulsen I.T."/>
            <person name="Elbourne L.D.H."/>
            <person name="Baker S.E."/>
            <person name="Magnuson J."/>
            <person name="LaBoissiere S."/>
            <person name="Clutterbuck A.J."/>
            <person name="Martinez D."/>
            <person name="Wogulis M."/>
            <person name="de Leon A.L."/>
            <person name="Rey M.W."/>
            <person name="Tsang A."/>
        </authorList>
    </citation>
    <scope>NUCLEOTIDE SEQUENCE [LARGE SCALE GENOMIC DNA]</scope>
    <source>
        <strain evidence="4">ATCC 42464 / BCRC 31852 / DSM 1799</strain>
    </source>
</reference>
<feature type="compositionally biased region" description="Basic and acidic residues" evidence="2">
    <location>
        <begin position="235"/>
        <end position="247"/>
    </location>
</feature>
<feature type="compositionally biased region" description="Basic and acidic residues" evidence="2">
    <location>
        <begin position="254"/>
        <end position="293"/>
    </location>
</feature>
<feature type="region of interest" description="Disordered" evidence="2">
    <location>
        <begin position="1162"/>
        <end position="1198"/>
    </location>
</feature>
<accession>G2Q8E0</accession>
<dbReference type="PANTHER" id="PTHR24111:SF0">
    <property type="entry name" value="LEUCINE-RICH REPEAT-CONTAINING PROTEIN"/>
    <property type="match status" value="1"/>
</dbReference>
<dbReference type="InterPro" id="IPR032675">
    <property type="entry name" value="LRR_dom_sf"/>
</dbReference>